<dbReference type="EMBL" id="SMFL01000022">
    <property type="protein sequence ID" value="TDE09039.1"/>
    <property type="molecule type" value="Genomic_DNA"/>
</dbReference>
<evidence type="ECO:0000313" key="2">
    <source>
        <dbReference type="Proteomes" id="UP000294850"/>
    </source>
</evidence>
<protein>
    <submittedName>
        <fullName evidence="1">Uncharacterized protein</fullName>
    </submittedName>
</protein>
<dbReference type="AlphaFoldDB" id="A0A4R5D6F5"/>
<dbReference type="Proteomes" id="UP000294850">
    <property type="component" value="Unassembled WGS sequence"/>
</dbReference>
<reference evidence="1 2" key="1">
    <citation type="submission" date="2019-03" db="EMBL/GenBank/DDBJ databases">
        <title>Dyadobacter AR-3-6 sp. nov., isolated from arctic soil.</title>
        <authorList>
            <person name="Chaudhary D.K."/>
        </authorList>
    </citation>
    <scope>NUCLEOTIDE SEQUENCE [LARGE SCALE GENOMIC DNA]</scope>
    <source>
        <strain evidence="1 2">AR-3-6</strain>
    </source>
</reference>
<keyword evidence="2" id="KW-1185">Reference proteome</keyword>
<accession>A0A4R5D6F5</accession>
<organism evidence="1 2">
    <name type="scientific">Dyadobacter psychrotolerans</name>
    <dbReference type="NCBI Taxonomy" id="2541721"/>
    <lineage>
        <taxon>Bacteria</taxon>
        <taxon>Pseudomonadati</taxon>
        <taxon>Bacteroidota</taxon>
        <taxon>Cytophagia</taxon>
        <taxon>Cytophagales</taxon>
        <taxon>Spirosomataceae</taxon>
        <taxon>Dyadobacter</taxon>
    </lineage>
</organism>
<evidence type="ECO:0000313" key="1">
    <source>
        <dbReference type="EMBL" id="TDE09039.1"/>
    </source>
</evidence>
<dbReference type="RefSeq" id="WP_131962484.1">
    <property type="nucleotide sequence ID" value="NZ_SMFL01000022.1"/>
</dbReference>
<gene>
    <name evidence="1" type="ORF">E0F88_31650</name>
</gene>
<comment type="caution">
    <text evidence="1">The sequence shown here is derived from an EMBL/GenBank/DDBJ whole genome shotgun (WGS) entry which is preliminary data.</text>
</comment>
<sequence length="86" mass="9960">MNYRYLTIVPSDELIGLADQTDRNIWVVPGAKIAYMFPNGSYFTPLGESYFNFISESGFSKDIIWFNTFGDLKKLGKRIVIRRNKN</sequence>
<proteinExistence type="predicted"/>
<name>A0A4R5D6F5_9BACT</name>